<proteinExistence type="predicted"/>
<organism evidence="2 3">
    <name type="scientific">Pisolithus microcarpus 441</name>
    <dbReference type="NCBI Taxonomy" id="765257"/>
    <lineage>
        <taxon>Eukaryota</taxon>
        <taxon>Fungi</taxon>
        <taxon>Dikarya</taxon>
        <taxon>Basidiomycota</taxon>
        <taxon>Agaricomycotina</taxon>
        <taxon>Agaricomycetes</taxon>
        <taxon>Agaricomycetidae</taxon>
        <taxon>Boletales</taxon>
        <taxon>Sclerodermatineae</taxon>
        <taxon>Pisolithaceae</taxon>
        <taxon>Pisolithus</taxon>
    </lineage>
</organism>
<reference evidence="3" key="2">
    <citation type="submission" date="2015-01" db="EMBL/GenBank/DDBJ databases">
        <title>Evolutionary Origins and Diversification of the Mycorrhizal Mutualists.</title>
        <authorList>
            <consortium name="DOE Joint Genome Institute"/>
            <consortium name="Mycorrhizal Genomics Consortium"/>
            <person name="Kohler A."/>
            <person name="Kuo A."/>
            <person name="Nagy L.G."/>
            <person name="Floudas D."/>
            <person name="Copeland A."/>
            <person name="Barry K.W."/>
            <person name="Cichocki N."/>
            <person name="Veneault-Fourrey C."/>
            <person name="LaButti K."/>
            <person name="Lindquist E.A."/>
            <person name="Lipzen A."/>
            <person name="Lundell T."/>
            <person name="Morin E."/>
            <person name="Murat C."/>
            <person name="Riley R."/>
            <person name="Ohm R."/>
            <person name="Sun H."/>
            <person name="Tunlid A."/>
            <person name="Henrissat B."/>
            <person name="Grigoriev I.V."/>
            <person name="Hibbett D.S."/>
            <person name="Martin F."/>
        </authorList>
    </citation>
    <scope>NUCLEOTIDE SEQUENCE [LARGE SCALE GENOMIC DNA]</scope>
    <source>
        <strain evidence="3">441</strain>
    </source>
</reference>
<evidence type="ECO:0000313" key="2">
    <source>
        <dbReference type="EMBL" id="KIK10808.1"/>
    </source>
</evidence>
<dbReference type="EMBL" id="KN834421">
    <property type="protein sequence ID" value="KIK10808.1"/>
    <property type="molecule type" value="Genomic_DNA"/>
</dbReference>
<evidence type="ECO:0000313" key="3">
    <source>
        <dbReference type="Proteomes" id="UP000054018"/>
    </source>
</evidence>
<dbReference type="AlphaFoldDB" id="A0A0C9YS27"/>
<dbReference type="HOGENOM" id="CLU_2441731_0_0_1"/>
<feature type="region of interest" description="Disordered" evidence="1">
    <location>
        <begin position="1"/>
        <end position="30"/>
    </location>
</feature>
<keyword evidence="3" id="KW-1185">Reference proteome</keyword>
<name>A0A0C9YS27_9AGAM</name>
<gene>
    <name evidence="2" type="ORF">PISMIDRAFT_123903</name>
</gene>
<reference evidence="2 3" key="1">
    <citation type="submission" date="2014-04" db="EMBL/GenBank/DDBJ databases">
        <authorList>
            <consortium name="DOE Joint Genome Institute"/>
            <person name="Kuo A."/>
            <person name="Kohler A."/>
            <person name="Costa M.D."/>
            <person name="Nagy L.G."/>
            <person name="Floudas D."/>
            <person name="Copeland A."/>
            <person name="Barry K.W."/>
            <person name="Cichocki N."/>
            <person name="Veneault-Fourrey C."/>
            <person name="LaButti K."/>
            <person name="Lindquist E.A."/>
            <person name="Lipzen A."/>
            <person name="Lundell T."/>
            <person name="Morin E."/>
            <person name="Murat C."/>
            <person name="Sun H."/>
            <person name="Tunlid A."/>
            <person name="Henrissat B."/>
            <person name="Grigoriev I.V."/>
            <person name="Hibbett D.S."/>
            <person name="Martin F."/>
            <person name="Nordberg H.P."/>
            <person name="Cantor M.N."/>
            <person name="Hua S.X."/>
        </authorList>
    </citation>
    <scope>NUCLEOTIDE SEQUENCE [LARGE SCALE GENOMIC DNA]</scope>
    <source>
        <strain evidence="2 3">441</strain>
    </source>
</reference>
<feature type="compositionally biased region" description="Polar residues" evidence="1">
    <location>
        <begin position="1"/>
        <end position="19"/>
    </location>
</feature>
<evidence type="ECO:0000256" key="1">
    <source>
        <dbReference type="SAM" id="MobiDB-lite"/>
    </source>
</evidence>
<dbReference type="Proteomes" id="UP000054018">
    <property type="component" value="Unassembled WGS sequence"/>
</dbReference>
<accession>A0A0C9YS27</accession>
<sequence length="90" mass="9906">MGDTGVPSSSHEQTALTLQRTKRTTAGQGGTIMQLERVGDILAQPQQTPRQRVVLPDDAPQNILAPTPRCQRRVTQASQKCKVVNFYGYI</sequence>
<protein>
    <submittedName>
        <fullName evidence="2">Uncharacterized protein</fullName>
    </submittedName>
</protein>